<name>A0AAU7DH00_9BACT</name>
<dbReference type="InterPro" id="IPR011530">
    <property type="entry name" value="rRNA_adenine_dimethylase"/>
</dbReference>
<keyword evidence="1 7" id="KW-0963">Cytoplasm</keyword>
<dbReference type="HAMAP" id="MF_00607">
    <property type="entry name" value="16SrRNA_methyltr_A"/>
    <property type="match status" value="1"/>
</dbReference>
<dbReference type="CDD" id="cd02440">
    <property type="entry name" value="AdoMet_MTases"/>
    <property type="match status" value="1"/>
</dbReference>
<dbReference type="GO" id="GO:0003723">
    <property type="term" value="F:RNA binding"/>
    <property type="evidence" value="ECO:0007669"/>
    <property type="project" value="UniProtKB-UniRule"/>
</dbReference>
<comment type="subcellular location">
    <subcellularLocation>
        <location evidence="7">Cytoplasm</location>
    </subcellularLocation>
</comment>
<evidence type="ECO:0000256" key="1">
    <source>
        <dbReference type="ARBA" id="ARBA00022490"/>
    </source>
</evidence>
<dbReference type="Pfam" id="PF00398">
    <property type="entry name" value="RrnaAD"/>
    <property type="match status" value="1"/>
</dbReference>
<dbReference type="SUPFAM" id="SSF53335">
    <property type="entry name" value="S-adenosyl-L-methionine-dependent methyltransferases"/>
    <property type="match status" value="1"/>
</dbReference>
<dbReference type="SMART" id="SM00650">
    <property type="entry name" value="rADc"/>
    <property type="match status" value="1"/>
</dbReference>
<comment type="function">
    <text evidence="7">Specifically dimethylates two adjacent adenosines (A1518 and A1519) in the loop of a conserved hairpin near the 3'-end of 16S rRNA in the 30S particle. May play a critical role in biogenesis of 30S subunits.</text>
</comment>
<evidence type="ECO:0000259" key="9">
    <source>
        <dbReference type="SMART" id="SM00650"/>
    </source>
</evidence>
<dbReference type="Gene3D" id="1.10.8.100">
    <property type="entry name" value="Ribosomal RNA adenine dimethylase-like, domain 2"/>
    <property type="match status" value="1"/>
</dbReference>
<keyword evidence="3 7" id="KW-0489">Methyltransferase</keyword>
<dbReference type="GO" id="GO:0052908">
    <property type="term" value="F:16S rRNA (adenine(1518)-N(6)/adenine(1519)-N(6))-dimethyltransferase activity"/>
    <property type="evidence" value="ECO:0007669"/>
    <property type="project" value="UniProtKB-EC"/>
</dbReference>
<evidence type="ECO:0000256" key="4">
    <source>
        <dbReference type="ARBA" id="ARBA00022679"/>
    </source>
</evidence>
<evidence type="ECO:0000256" key="8">
    <source>
        <dbReference type="PROSITE-ProRule" id="PRU01026"/>
    </source>
</evidence>
<feature type="binding site" evidence="7 8">
    <location>
        <position position="10"/>
    </location>
    <ligand>
        <name>S-adenosyl-L-methionine</name>
        <dbReference type="ChEBI" id="CHEBI:59789"/>
    </ligand>
</feature>
<feature type="binding site" evidence="7 8">
    <location>
        <position position="115"/>
    </location>
    <ligand>
        <name>S-adenosyl-L-methionine</name>
        <dbReference type="ChEBI" id="CHEBI:59789"/>
    </ligand>
</feature>
<dbReference type="Gene3D" id="3.40.50.150">
    <property type="entry name" value="Vaccinia Virus protein VP39"/>
    <property type="match status" value="1"/>
</dbReference>
<organism evidence="10">
    <name type="scientific">Telmatobacter sp. DSM 110680</name>
    <dbReference type="NCBI Taxonomy" id="3036704"/>
    <lineage>
        <taxon>Bacteria</taxon>
        <taxon>Pseudomonadati</taxon>
        <taxon>Acidobacteriota</taxon>
        <taxon>Terriglobia</taxon>
        <taxon>Terriglobales</taxon>
        <taxon>Acidobacteriaceae</taxon>
        <taxon>Telmatobacter</taxon>
    </lineage>
</organism>
<feature type="binding site" evidence="7 8">
    <location>
        <position position="12"/>
    </location>
    <ligand>
        <name>S-adenosyl-L-methionine</name>
        <dbReference type="ChEBI" id="CHEBI:59789"/>
    </ligand>
</feature>
<dbReference type="PROSITE" id="PS01131">
    <property type="entry name" value="RRNA_A_DIMETH"/>
    <property type="match status" value="1"/>
</dbReference>
<keyword evidence="6 7" id="KW-0694">RNA-binding</keyword>
<accession>A0AAU7DH00</accession>
<evidence type="ECO:0000256" key="3">
    <source>
        <dbReference type="ARBA" id="ARBA00022603"/>
    </source>
</evidence>
<dbReference type="PANTHER" id="PTHR11727">
    <property type="entry name" value="DIMETHYLADENOSINE TRANSFERASE"/>
    <property type="match status" value="1"/>
</dbReference>
<feature type="binding site" evidence="7 8">
    <location>
        <position position="37"/>
    </location>
    <ligand>
        <name>S-adenosyl-L-methionine</name>
        <dbReference type="ChEBI" id="CHEBI:59789"/>
    </ligand>
</feature>
<dbReference type="InterPro" id="IPR001737">
    <property type="entry name" value="KsgA/Erm"/>
</dbReference>
<dbReference type="InterPro" id="IPR020598">
    <property type="entry name" value="rRNA_Ade_methylase_Trfase_N"/>
</dbReference>
<evidence type="ECO:0000256" key="7">
    <source>
        <dbReference type="HAMAP-Rule" id="MF_00607"/>
    </source>
</evidence>
<evidence type="ECO:0000313" key="10">
    <source>
        <dbReference type="EMBL" id="XBH16533.1"/>
    </source>
</evidence>
<keyword evidence="5 7" id="KW-0949">S-adenosyl-L-methionine</keyword>
<dbReference type="AlphaFoldDB" id="A0AAU7DH00"/>
<feature type="binding site" evidence="7 8">
    <location>
        <position position="93"/>
    </location>
    <ligand>
        <name>S-adenosyl-L-methionine</name>
        <dbReference type="ChEBI" id="CHEBI:59789"/>
    </ligand>
</feature>
<protein>
    <recommendedName>
        <fullName evidence="7">Ribosomal RNA small subunit methyltransferase A</fullName>
        <ecNumber evidence="7">2.1.1.182</ecNumber>
    </recommendedName>
    <alternativeName>
        <fullName evidence="7">16S rRNA (adenine(1518)-N(6)/adenine(1519)-N(6))-dimethyltransferase</fullName>
    </alternativeName>
    <alternativeName>
        <fullName evidence="7">16S rRNA dimethyladenosine transferase</fullName>
    </alternativeName>
    <alternativeName>
        <fullName evidence="7">16S rRNA dimethylase</fullName>
    </alternativeName>
    <alternativeName>
        <fullName evidence="7">S-adenosylmethionine-6-N', N'-adenosyl(rRNA) dimethyltransferase</fullName>
    </alternativeName>
</protein>
<dbReference type="InterPro" id="IPR029063">
    <property type="entry name" value="SAM-dependent_MTases_sf"/>
</dbReference>
<feature type="domain" description="Ribosomal RNA adenine methylase transferase N-terminal" evidence="9">
    <location>
        <begin position="17"/>
        <end position="200"/>
    </location>
</feature>
<dbReference type="NCBIfam" id="TIGR00755">
    <property type="entry name" value="ksgA"/>
    <property type="match status" value="1"/>
</dbReference>
<keyword evidence="4 7" id="KW-0808">Transferase</keyword>
<dbReference type="InterPro" id="IPR023165">
    <property type="entry name" value="rRNA_Ade_diMease-like_C"/>
</dbReference>
<dbReference type="InterPro" id="IPR020596">
    <property type="entry name" value="rRNA_Ade_Mease_Trfase_CS"/>
</dbReference>
<feature type="binding site" evidence="7 8">
    <location>
        <position position="58"/>
    </location>
    <ligand>
        <name>S-adenosyl-L-methionine</name>
        <dbReference type="ChEBI" id="CHEBI:59789"/>
    </ligand>
</feature>
<proteinExistence type="inferred from homology"/>
<dbReference type="PROSITE" id="PS51689">
    <property type="entry name" value="SAM_RNA_A_N6_MT"/>
    <property type="match status" value="1"/>
</dbReference>
<dbReference type="RefSeq" id="WP_348261762.1">
    <property type="nucleotide sequence ID" value="NZ_CP121196.1"/>
</dbReference>
<gene>
    <name evidence="7 10" type="primary">rsmA</name>
    <name evidence="7" type="synonym">ksgA</name>
    <name evidence="10" type="ORF">P8935_18405</name>
</gene>
<sequence length="289" mass="31124">MPSKSKLGQNFLRDDQAIGRIVAALGDCSDRTVVEIGPGTGAITRELAAKAGKVLALEYDRELASRLTAELSGGPAQQGAVSVQSKVEVITIDVLSFDFAAAAAAANQRLIVVGNLPYYITSPILLRLAEYADVLDRAVLMVQREVADRVAGVPGSRDYGLLSVAVQMHGPVEPLFTLPPSAFSPPPEVYSTVFRWRFAPRFKELEVDRKPFLKFLRQIFAAKRKTLANNLRAAGVDPSMVADALSKADIDLKARAEAVSVESLAALWRILKTNGATPKNEVAPLIDLS</sequence>
<dbReference type="EC" id="2.1.1.182" evidence="7"/>
<reference evidence="10" key="1">
    <citation type="submission" date="2023-03" db="EMBL/GenBank/DDBJ databases">
        <title>Edaphobacter sp.</title>
        <authorList>
            <person name="Huber K.J."/>
            <person name="Papendorf J."/>
            <person name="Pilke C."/>
            <person name="Bunk B."/>
            <person name="Sproeer C."/>
            <person name="Pester M."/>
        </authorList>
    </citation>
    <scope>NUCLEOTIDE SEQUENCE</scope>
    <source>
        <strain evidence="10">DSM 110680</strain>
    </source>
</reference>
<dbReference type="EMBL" id="CP121196">
    <property type="protein sequence ID" value="XBH16533.1"/>
    <property type="molecule type" value="Genomic_DNA"/>
</dbReference>
<dbReference type="PANTHER" id="PTHR11727:SF7">
    <property type="entry name" value="DIMETHYLADENOSINE TRANSFERASE-RELATED"/>
    <property type="match status" value="1"/>
</dbReference>
<evidence type="ECO:0000256" key="5">
    <source>
        <dbReference type="ARBA" id="ARBA00022691"/>
    </source>
</evidence>
<evidence type="ECO:0000256" key="2">
    <source>
        <dbReference type="ARBA" id="ARBA00022552"/>
    </source>
</evidence>
<dbReference type="GO" id="GO:0005829">
    <property type="term" value="C:cytosol"/>
    <property type="evidence" value="ECO:0007669"/>
    <property type="project" value="TreeGrafter"/>
</dbReference>
<evidence type="ECO:0000256" key="6">
    <source>
        <dbReference type="ARBA" id="ARBA00022884"/>
    </source>
</evidence>
<comment type="similarity">
    <text evidence="7">Belongs to the class I-like SAM-binding methyltransferase superfamily. rRNA adenine N(6)-methyltransferase family. RsmA subfamily.</text>
</comment>
<comment type="catalytic activity">
    <reaction evidence="7">
        <text>adenosine(1518)/adenosine(1519) in 16S rRNA + 4 S-adenosyl-L-methionine = N(6)-dimethyladenosine(1518)/N(6)-dimethyladenosine(1519) in 16S rRNA + 4 S-adenosyl-L-homocysteine + 4 H(+)</text>
        <dbReference type="Rhea" id="RHEA:19609"/>
        <dbReference type="Rhea" id="RHEA-COMP:10232"/>
        <dbReference type="Rhea" id="RHEA-COMP:10233"/>
        <dbReference type="ChEBI" id="CHEBI:15378"/>
        <dbReference type="ChEBI" id="CHEBI:57856"/>
        <dbReference type="ChEBI" id="CHEBI:59789"/>
        <dbReference type="ChEBI" id="CHEBI:74411"/>
        <dbReference type="ChEBI" id="CHEBI:74493"/>
        <dbReference type="EC" id="2.1.1.182"/>
    </reaction>
</comment>
<keyword evidence="2 7" id="KW-0698">rRNA processing</keyword>